<name>A0A917NY25_9ACTN</name>
<evidence type="ECO:0000313" key="1">
    <source>
        <dbReference type="EMBL" id="GGJ39649.1"/>
    </source>
</evidence>
<dbReference type="AlphaFoldDB" id="A0A917NY25"/>
<comment type="caution">
    <text evidence="1">The sequence shown here is derived from an EMBL/GenBank/DDBJ whole genome shotgun (WGS) entry which is preliminary data.</text>
</comment>
<evidence type="ECO:0000313" key="2">
    <source>
        <dbReference type="Proteomes" id="UP000657574"/>
    </source>
</evidence>
<gene>
    <name evidence="1" type="ORF">GCM10010121_058450</name>
</gene>
<keyword evidence="2" id="KW-1185">Reference proteome</keyword>
<organism evidence="1 2">
    <name type="scientific">Streptomyces brasiliensis</name>
    <dbReference type="NCBI Taxonomy" id="1954"/>
    <lineage>
        <taxon>Bacteria</taxon>
        <taxon>Bacillati</taxon>
        <taxon>Actinomycetota</taxon>
        <taxon>Actinomycetes</taxon>
        <taxon>Kitasatosporales</taxon>
        <taxon>Streptomycetaceae</taxon>
        <taxon>Streptomyces</taxon>
    </lineage>
</organism>
<protein>
    <submittedName>
        <fullName evidence="1">Uncharacterized protein</fullName>
    </submittedName>
</protein>
<dbReference type="EMBL" id="BMQA01000024">
    <property type="protein sequence ID" value="GGJ39649.1"/>
    <property type="molecule type" value="Genomic_DNA"/>
</dbReference>
<proteinExistence type="predicted"/>
<sequence>MRIGPLDAPAVVGELRQIHEEAEDPDVERMPADDELFGALLYVEKHVQALRRQSTEVQRAAALKRVQLWEYLREQTEIHQARAVDDARNAGAQWIQLAPAMAVGAPNAAYNKAKRLKAVELIDETPLANHVRRTPEAVLKAERRLALEQAAERRAQEAAQRLHELMVPVATRLLEQREALLRDDDIDYWLEEIEAVLPHCQTPLQMVSLNRYLDAALRALTKLERRSARSAALTEEARLALAAAVELQQGQVLSNEAGFSDAQVPGA</sequence>
<reference evidence="1" key="2">
    <citation type="submission" date="2020-09" db="EMBL/GenBank/DDBJ databases">
        <authorList>
            <person name="Sun Q."/>
            <person name="Ohkuma M."/>
        </authorList>
    </citation>
    <scope>NUCLEOTIDE SEQUENCE</scope>
    <source>
        <strain evidence="1">JCM 3086</strain>
    </source>
</reference>
<accession>A0A917NY25</accession>
<dbReference type="Proteomes" id="UP000657574">
    <property type="component" value="Unassembled WGS sequence"/>
</dbReference>
<reference evidence="1" key="1">
    <citation type="journal article" date="2014" name="Int. J. Syst. Evol. Microbiol.">
        <title>Complete genome sequence of Corynebacterium casei LMG S-19264T (=DSM 44701T), isolated from a smear-ripened cheese.</title>
        <authorList>
            <consortium name="US DOE Joint Genome Institute (JGI-PGF)"/>
            <person name="Walter F."/>
            <person name="Albersmeier A."/>
            <person name="Kalinowski J."/>
            <person name="Ruckert C."/>
        </authorList>
    </citation>
    <scope>NUCLEOTIDE SEQUENCE</scope>
    <source>
        <strain evidence="1">JCM 3086</strain>
    </source>
</reference>